<evidence type="ECO:0000256" key="3">
    <source>
        <dbReference type="ARBA" id="ARBA00022827"/>
    </source>
</evidence>
<name>A0A4Q7NBQ4_9BURK</name>
<dbReference type="GO" id="GO:0016709">
    <property type="term" value="F:oxidoreductase activity, acting on paired donors, with incorporation or reduction of molecular oxygen, NAD(P)H as one donor, and incorporation of one atom of oxygen"/>
    <property type="evidence" value="ECO:0007669"/>
    <property type="project" value="UniProtKB-ARBA"/>
</dbReference>
<keyword evidence="3" id="KW-0274">FAD</keyword>
<dbReference type="GO" id="GO:0071949">
    <property type="term" value="F:FAD binding"/>
    <property type="evidence" value="ECO:0007669"/>
    <property type="project" value="InterPro"/>
</dbReference>
<evidence type="ECO:0000259" key="4">
    <source>
        <dbReference type="Pfam" id="PF01494"/>
    </source>
</evidence>
<evidence type="ECO:0000256" key="1">
    <source>
        <dbReference type="ARBA" id="ARBA00001974"/>
    </source>
</evidence>
<keyword evidence="6" id="KW-1185">Reference proteome</keyword>
<evidence type="ECO:0000313" key="6">
    <source>
        <dbReference type="Proteomes" id="UP000292445"/>
    </source>
</evidence>
<reference evidence="5 6" key="1">
    <citation type="submission" date="2019-02" db="EMBL/GenBank/DDBJ databases">
        <title>Genomic Encyclopedia of Type Strains, Phase IV (KMG-IV): sequencing the most valuable type-strain genomes for metagenomic binning, comparative biology and taxonomic classification.</title>
        <authorList>
            <person name="Goeker M."/>
        </authorList>
    </citation>
    <scope>NUCLEOTIDE SEQUENCE [LARGE SCALE GENOMIC DNA]</scope>
    <source>
        <strain evidence="5 6">K24</strain>
    </source>
</reference>
<dbReference type="Gene3D" id="3.30.9.10">
    <property type="entry name" value="D-Amino Acid Oxidase, subunit A, domain 2"/>
    <property type="match status" value="1"/>
</dbReference>
<dbReference type="RefSeq" id="WP_130358041.1">
    <property type="nucleotide sequence ID" value="NZ_SGXC01000002.1"/>
</dbReference>
<comment type="cofactor">
    <cofactor evidence="1">
        <name>FAD</name>
        <dbReference type="ChEBI" id="CHEBI:57692"/>
    </cofactor>
</comment>
<dbReference type="EMBL" id="SGXC01000002">
    <property type="protein sequence ID" value="RZS80260.1"/>
    <property type="molecule type" value="Genomic_DNA"/>
</dbReference>
<dbReference type="PANTHER" id="PTHR43004:SF19">
    <property type="entry name" value="BINDING MONOOXYGENASE, PUTATIVE (JCVI)-RELATED"/>
    <property type="match status" value="1"/>
</dbReference>
<proteinExistence type="predicted"/>
<dbReference type="Pfam" id="PF21274">
    <property type="entry name" value="Rng_hyd_C"/>
    <property type="match status" value="1"/>
</dbReference>
<dbReference type="SUPFAM" id="SSF51905">
    <property type="entry name" value="FAD/NAD(P)-binding domain"/>
    <property type="match status" value="1"/>
</dbReference>
<keyword evidence="2" id="KW-0285">Flavoprotein</keyword>
<dbReference type="Proteomes" id="UP000292445">
    <property type="component" value="Unassembled WGS sequence"/>
</dbReference>
<dbReference type="InterPro" id="IPR002938">
    <property type="entry name" value="FAD-bd"/>
</dbReference>
<accession>A0A4Q7NBQ4</accession>
<gene>
    <name evidence="5" type="ORF">EV675_2856</name>
</gene>
<evidence type="ECO:0000313" key="5">
    <source>
        <dbReference type="EMBL" id="RZS80260.1"/>
    </source>
</evidence>
<dbReference type="Pfam" id="PF01494">
    <property type="entry name" value="FAD_binding_3"/>
    <property type="match status" value="1"/>
</dbReference>
<organism evidence="5 6">
    <name type="scientific">Pigmentiphaga kullae</name>
    <dbReference type="NCBI Taxonomy" id="151784"/>
    <lineage>
        <taxon>Bacteria</taxon>
        <taxon>Pseudomonadati</taxon>
        <taxon>Pseudomonadota</taxon>
        <taxon>Betaproteobacteria</taxon>
        <taxon>Burkholderiales</taxon>
        <taxon>Alcaligenaceae</taxon>
        <taxon>Pigmentiphaga</taxon>
    </lineage>
</organism>
<dbReference type="Gene3D" id="3.50.50.60">
    <property type="entry name" value="FAD/NAD(P)-binding domain"/>
    <property type="match status" value="1"/>
</dbReference>
<dbReference type="PANTHER" id="PTHR43004">
    <property type="entry name" value="TRK SYSTEM POTASSIUM UPTAKE PROTEIN"/>
    <property type="match status" value="1"/>
</dbReference>
<dbReference type="AlphaFoldDB" id="A0A4Q7NBQ4"/>
<dbReference type="InterPro" id="IPR050641">
    <property type="entry name" value="RIFMO-like"/>
</dbReference>
<feature type="domain" description="FAD-binding" evidence="4">
    <location>
        <begin position="8"/>
        <end position="356"/>
    </location>
</feature>
<dbReference type="OrthoDB" id="3443359at2"/>
<sequence length="544" mass="59109">MAGETLLETDVLVIGAGPVGLALAIELGMQGRRCLVVEQHDRVGLAPRAKTTNVRSRELMRRWGVAGELARVAPFGVDYPSNVVFATRLAGRELARFANAFYCSPLRDERFPEHAQWVPQYKVEEVLRDHAERLPGVQVRFSTRLEDFSQSDRGVEAVLAGPDGPLRVRAAYMAGADGARSTVRARLDIRMEGVSPLSHHRNIIFHAPGLAGMHGLGPAVMYWLVNPEAPAVVAPLDGNDMWTFGYARRDGEEPAIEGLMRAALGLDIPIDIRHRDEWTAHRLIATRYREGRVFLAGDACHLHPPFGGHGMNMGIGDAVDLGWKLAAALDGWGGPALLDSYEAERRQVHRRVVDEAVHNLSHSSGSLWREGLEADGPAGDAARREAEQAILVSKRQEFDSLGVVLGSRYERSPVLAHEPDGADEPWDSTRYVQTARPGCRAPHAWLAPGRERGASLFDHFAFRGMTLLATRPAAQDAARALAAQAAGAGIPLTVVAPPAEGLRELYGADLALIRPDQYVAWRGDDPQEGSAALELAAGRIAVHA</sequence>
<comment type="caution">
    <text evidence="5">The sequence shown here is derived from an EMBL/GenBank/DDBJ whole genome shotgun (WGS) entry which is preliminary data.</text>
</comment>
<dbReference type="NCBIfam" id="NF004780">
    <property type="entry name" value="PRK06126.1"/>
    <property type="match status" value="1"/>
</dbReference>
<protein>
    <submittedName>
        <fullName evidence="5">2-polyprenyl-6-methoxyphenol hydroxylase-like FAD-dependent oxidoreductase</fullName>
    </submittedName>
</protein>
<dbReference type="PRINTS" id="PR00420">
    <property type="entry name" value="RNGMNOXGNASE"/>
</dbReference>
<dbReference type="InterPro" id="IPR036188">
    <property type="entry name" value="FAD/NAD-bd_sf"/>
</dbReference>
<evidence type="ECO:0000256" key="2">
    <source>
        <dbReference type="ARBA" id="ARBA00022630"/>
    </source>
</evidence>
<dbReference type="Gene3D" id="3.40.30.120">
    <property type="match status" value="1"/>
</dbReference>